<feature type="region of interest" description="Disordered" evidence="1">
    <location>
        <begin position="216"/>
        <end position="246"/>
    </location>
</feature>
<protein>
    <submittedName>
        <fullName evidence="3">Uncharacterized protein</fullName>
    </submittedName>
</protein>
<reference evidence="3" key="1">
    <citation type="submission" date="2019-12" db="EMBL/GenBank/DDBJ databases">
        <title>Actinomadura physcomitrii sp. nov., a novel actinomycete isolated from moss [Physcomitrium sphaericum (Ludw) Fuernr].</title>
        <authorList>
            <person name="Zhuang X."/>
        </authorList>
    </citation>
    <scope>NUCLEOTIDE SEQUENCE [LARGE SCALE GENOMIC DNA]</scope>
    <source>
        <strain evidence="3">LD22</strain>
    </source>
</reference>
<keyword evidence="2" id="KW-1133">Transmembrane helix</keyword>
<feature type="transmembrane region" description="Helical" evidence="2">
    <location>
        <begin position="195"/>
        <end position="217"/>
    </location>
</feature>
<keyword evidence="4" id="KW-1185">Reference proteome</keyword>
<proteinExistence type="predicted"/>
<evidence type="ECO:0000313" key="3">
    <source>
        <dbReference type="EMBL" id="MWA03693.1"/>
    </source>
</evidence>
<feature type="region of interest" description="Disordered" evidence="1">
    <location>
        <begin position="1"/>
        <end position="189"/>
    </location>
</feature>
<evidence type="ECO:0000313" key="4">
    <source>
        <dbReference type="Proteomes" id="UP000462055"/>
    </source>
</evidence>
<evidence type="ECO:0000256" key="2">
    <source>
        <dbReference type="SAM" id="Phobius"/>
    </source>
</evidence>
<organism evidence="3 4">
    <name type="scientific">Actinomadura physcomitrii</name>
    <dbReference type="NCBI Taxonomy" id="2650748"/>
    <lineage>
        <taxon>Bacteria</taxon>
        <taxon>Bacillati</taxon>
        <taxon>Actinomycetota</taxon>
        <taxon>Actinomycetes</taxon>
        <taxon>Streptosporangiales</taxon>
        <taxon>Thermomonosporaceae</taxon>
        <taxon>Actinomadura</taxon>
    </lineage>
</organism>
<dbReference type="EMBL" id="WBMS02000021">
    <property type="protein sequence ID" value="MWA03693.1"/>
    <property type="molecule type" value="Genomic_DNA"/>
</dbReference>
<accession>A0A6I4MDB7</accession>
<dbReference type="RefSeq" id="WP_151596234.1">
    <property type="nucleotide sequence ID" value="NZ_WBMS02000021.1"/>
</dbReference>
<feature type="compositionally biased region" description="Low complexity" evidence="1">
    <location>
        <begin position="159"/>
        <end position="172"/>
    </location>
</feature>
<feature type="compositionally biased region" description="Low complexity" evidence="1">
    <location>
        <begin position="228"/>
        <end position="242"/>
    </location>
</feature>
<gene>
    <name evidence="3" type="ORF">F8568_025575</name>
</gene>
<keyword evidence="2" id="KW-0472">Membrane</keyword>
<dbReference type="Proteomes" id="UP000462055">
    <property type="component" value="Unassembled WGS sequence"/>
</dbReference>
<keyword evidence="2" id="KW-0812">Transmembrane</keyword>
<sequence>MGYPGDQGRPGGRPPGPSPQAPYGSGAEAPPYGNDNDETSAPHGEASGARPFGADFFGTGPLEAEPFGTGPLEAKPFAAPSAPSMGAEPLGGPTGATAIWGEPPAPGGQDAFPPGDFGPAGHDPFAQGRNEQLGHDQFGHEQQFGQAPGGFGHGDPGDDPYGAPMPGGYPQGDFDGAPPGPSGEDAPAGRRRLPLIIGGAVVAGLVLIGGGVGAASMMKDDSKPAKKAPPAAASSKPTAPATPTVPPLQAVKLQSRTTDPVKLTLAEVFGKSSFKAAGHKYVRTAASSTTKCSAVVGGAALEKALKKGDCTQALRATYALDTGSLIGTIGVLNLKSESAAKLAVKAASAKDAFLQALPGKGVTKKAGKGLAFGTSQARGHYVVMTWVQRPDGKAIAAKYHKAVSVFGAELYKGSDLALALHYRETEGKPLKK</sequence>
<evidence type="ECO:0000256" key="1">
    <source>
        <dbReference type="SAM" id="MobiDB-lite"/>
    </source>
</evidence>
<dbReference type="AlphaFoldDB" id="A0A6I4MDB7"/>
<comment type="caution">
    <text evidence="3">The sequence shown here is derived from an EMBL/GenBank/DDBJ whole genome shotgun (WGS) entry which is preliminary data.</text>
</comment>
<name>A0A6I4MDB7_9ACTN</name>